<dbReference type="GO" id="GO:0005886">
    <property type="term" value="C:plasma membrane"/>
    <property type="evidence" value="ECO:0007669"/>
    <property type="project" value="UniProtKB-SubCell"/>
</dbReference>
<dbReference type="GO" id="GO:0052621">
    <property type="term" value="F:diguanylate cyclase activity"/>
    <property type="evidence" value="ECO:0007669"/>
    <property type="project" value="UniProtKB-EC"/>
</dbReference>
<dbReference type="PANTHER" id="PTHR45138">
    <property type="entry name" value="REGULATORY COMPONENTS OF SENSORY TRANSDUCTION SYSTEM"/>
    <property type="match status" value="1"/>
</dbReference>
<dbReference type="PROSITE" id="PS50112">
    <property type="entry name" value="PAS"/>
    <property type="match status" value="1"/>
</dbReference>
<dbReference type="InterPro" id="IPR000700">
    <property type="entry name" value="PAS-assoc_C"/>
</dbReference>
<dbReference type="PANTHER" id="PTHR45138:SF9">
    <property type="entry name" value="DIGUANYLATE CYCLASE DGCM-RELATED"/>
    <property type="match status" value="1"/>
</dbReference>
<dbReference type="FunFam" id="3.30.70.270:FF:000001">
    <property type="entry name" value="Diguanylate cyclase domain protein"/>
    <property type="match status" value="1"/>
</dbReference>
<comment type="catalytic activity">
    <reaction evidence="7">
        <text>2 GTP = 3',3'-c-di-GMP + 2 diphosphate</text>
        <dbReference type="Rhea" id="RHEA:24898"/>
        <dbReference type="ChEBI" id="CHEBI:33019"/>
        <dbReference type="ChEBI" id="CHEBI:37565"/>
        <dbReference type="ChEBI" id="CHEBI:58805"/>
        <dbReference type="EC" id="2.7.7.65"/>
    </reaction>
</comment>
<keyword evidence="5" id="KW-1133">Transmembrane helix</keyword>
<dbReference type="InterPro" id="IPR033479">
    <property type="entry name" value="dCache_1"/>
</dbReference>
<dbReference type="CDD" id="cd00130">
    <property type="entry name" value="PAS"/>
    <property type="match status" value="1"/>
</dbReference>
<dbReference type="SUPFAM" id="SSF55073">
    <property type="entry name" value="Nucleotide cyclase"/>
    <property type="match status" value="1"/>
</dbReference>
<dbReference type="SMART" id="SM00086">
    <property type="entry name" value="PAC"/>
    <property type="match status" value="1"/>
</dbReference>
<proteinExistence type="predicted"/>
<dbReference type="InterPro" id="IPR035965">
    <property type="entry name" value="PAS-like_dom_sf"/>
</dbReference>
<dbReference type="GO" id="GO:1902201">
    <property type="term" value="P:negative regulation of bacterial-type flagellum-dependent cell motility"/>
    <property type="evidence" value="ECO:0007669"/>
    <property type="project" value="TreeGrafter"/>
</dbReference>
<sequence>MSLTRRTVIYVIGICLSLLALEIWHEFDTYSEEIEQAETETANLAGSLIQHAEDTFNIADGTLAIVVQQLGDEGITASALRHSQAIMDASLENARHFRGFFLYGPDGKFLTGSHHSGKPVPDVSARPYFTMHRDDPNLGAVIGRPFRGQATGDWLIPLSRRITGPDGSFLGIVLAAIDATYFASFYQRFDVGRRGSISLLLTDGTLLSRSPFNPDDVGIDLSSAALFTDAMPMQGAYHLVSSIDDTARIAGFARSPEFPLVTVAGVARDDALASWWRDAAIRLCVMIAFVMAVALLGLRLADQLRRRHKAEAQLSARETEFRLITESSSDLISHIDNDGRRVYVSPAAPRVLGFEPEELLGRSVFEIAHPDDVESLKAAADRMRRGEAGGETLAYRALHKDGHEIWLETALTVVPGKDGAPPGVISVTRDISERKALELQLIAMARVDGLTGLANRRAFDAALDVEWRRAQREGAPLSVLLIDVDRFKNFNDHYGHLGGDECLIKIAAAVEGGIERPGDVAARYGGEELVVLLPQTDTRGAMVMANKLCGLVEGLGLAHEHNPPWKVATISIGAASVVPNETFPDRTPQWLLGRADAALYAAKAAGRNRAMSAPEPPGRKLSLVRS</sequence>
<dbReference type="CDD" id="cd12915">
    <property type="entry name" value="PDC2_DGC_like"/>
    <property type="match status" value="1"/>
</dbReference>
<dbReference type="NCBIfam" id="TIGR00229">
    <property type="entry name" value="sensory_box"/>
    <property type="match status" value="1"/>
</dbReference>
<dbReference type="RefSeq" id="WP_147657291.1">
    <property type="nucleotide sequence ID" value="NZ_BMFM01000002.1"/>
</dbReference>
<dbReference type="CDD" id="cd01949">
    <property type="entry name" value="GGDEF"/>
    <property type="match status" value="1"/>
</dbReference>
<dbReference type="Pfam" id="PF02743">
    <property type="entry name" value="dCache_1"/>
    <property type="match status" value="1"/>
</dbReference>
<evidence type="ECO:0000256" key="7">
    <source>
        <dbReference type="ARBA" id="ARBA00034247"/>
    </source>
</evidence>
<evidence type="ECO:0000313" key="9">
    <source>
        <dbReference type="Proteomes" id="UP000321062"/>
    </source>
</evidence>
<dbReference type="NCBIfam" id="TIGR00254">
    <property type="entry name" value="GGDEF"/>
    <property type="match status" value="1"/>
</dbReference>
<dbReference type="CDD" id="cd12914">
    <property type="entry name" value="PDC1_DGC_like"/>
    <property type="match status" value="1"/>
</dbReference>
<keyword evidence="3" id="KW-1003">Cell membrane</keyword>
<dbReference type="InterPro" id="IPR000014">
    <property type="entry name" value="PAS"/>
</dbReference>
<accession>A0A5B9DR17</accession>
<dbReference type="InterPro" id="IPR001610">
    <property type="entry name" value="PAC"/>
</dbReference>
<dbReference type="Pfam" id="PF08447">
    <property type="entry name" value="PAS_3"/>
    <property type="match status" value="1"/>
</dbReference>
<dbReference type="SMART" id="SM00267">
    <property type="entry name" value="GGDEF"/>
    <property type="match status" value="1"/>
</dbReference>
<keyword evidence="6" id="KW-0472">Membrane</keyword>
<dbReference type="GO" id="GO:0043709">
    <property type="term" value="P:cell adhesion involved in single-species biofilm formation"/>
    <property type="evidence" value="ECO:0007669"/>
    <property type="project" value="TreeGrafter"/>
</dbReference>
<evidence type="ECO:0000256" key="4">
    <source>
        <dbReference type="ARBA" id="ARBA00022692"/>
    </source>
</evidence>
<dbReference type="InterPro" id="IPR050469">
    <property type="entry name" value="Diguanylate_Cyclase"/>
</dbReference>
<dbReference type="InterPro" id="IPR043128">
    <property type="entry name" value="Rev_trsase/Diguanyl_cyclase"/>
</dbReference>
<comment type="subcellular location">
    <subcellularLocation>
        <location evidence="1">Cell membrane</location>
        <topology evidence="1">Multi-pass membrane protein</topology>
    </subcellularLocation>
</comment>
<dbReference type="OrthoDB" id="9812260at2"/>
<evidence type="ECO:0000256" key="5">
    <source>
        <dbReference type="ARBA" id="ARBA00022989"/>
    </source>
</evidence>
<dbReference type="SMART" id="SM00091">
    <property type="entry name" value="PAS"/>
    <property type="match status" value="1"/>
</dbReference>
<protein>
    <recommendedName>
        <fullName evidence="2">diguanylate cyclase</fullName>
        <ecNumber evidence="2">2.7.7.65</ecNumber>
    </recommendedName>
</protein>
<evidence type="ECO:0000256" key="3">
    <source>
        <dbReference type="ARBA" id="ARBA00022475"/>
    </source>
</evidence>
<keyword evidence="9" id="KW-1185">Reference proteome</keyword>
<organism evidence="8 9">
    <name type="scientific">Paradevosia tibetensis</name>
    <dbReference type="NCBI Taxonomy" id="1447062"/>
    <lineage>
        <taxon>Bacteria</taxon>
        <taxon>Pseudomonadati</taxon>
        <taxon>Pseudomonadota</taxon>
        <taxon>Alphaproteobacteria</taxon>
        <taxon>Hyphomicrobiales</taxon>
        <taxon>Devosiaceae</taxon>
        <taxon>Paradevosia</taxon>
    </lineage>
</organism>
<dbReference type="Proteomes" id="UP000321062">
    <property type="component" value="Chromosome"/>
</dbReference>
<dbReference type="AlphaFoldDB" id="A0A5B9DR17"/>
<dbReference type="KEGG" id="yti:FNA67_17515"/>
<evidence type="ECO:0000256" key="6">
    <source>
        <dbReference type="ARBA" id="ARBA00023136"/>
    </source>
</evidence>
<evidence type="ECO:0000256" key="2">
    <source>
        <dbReference type="ARBA" id="ARBA00012528"/>
    </source>
</evidence>
<evidence type="ECO:0000313" key="8">
    <source>
        <dbReference type="EMBL" id="QEE21871.1"/>
    </source>
</evidence>
<dbReference type="InterPro" id="IPR000160">
    <property type="entry name" value="GGDEF_dom"/>
</dbReference>
<dbReference type="Gene3D" id="3.30.70.270">
    <property type="match status" value="1"/>
</dbReference>
<dbReference type="EMBL" id="CP041690">
    <property type="protein sequence ID" value="QEE21871.1"/>
    <property type="molecule type" value="Genomic_DNA"/>
</dbReference>
<reference evidence="8 9" key="1">
    <citation type="journal article" date="2015" name="Int. J. Syst. Evol. Microbiol.">
        <title>Youhaiella tibetensis gen. nov., sp. nov., isolated from subsurface sediment.</title>
        <authorList>
            <person name="Wang Y.X."/>
            <person name="Huang F.Q."/>
            <person name="Nogi Y."/>
            <person name="Pang S.J."/>
            <person name="Wang P.K."/>
            <person name="Lv J."/>
        </authorList>
    </citation>
    <scope>NUCLEOTIDE SEQUENCE [LARGE SCALE GENOMIC DNA]</scope>
    <source>
        <strain evidence="9">fig4</strain>
    </source>
</reference>
<name>A0A5B9DR17_9HYPH</name>
<dbReference type="Gene3D" id="3.30.450.20">
    <property type="entry name" value="PAS domain"/>
    <property type="match status" value="3"/>
</dbReference>
<dbReference type="EC" id="2.7.7.65" evidence="2"/>
<dbReference type="PROSITE" id="PS50887">
    <property type="entry name" value="GGDEF"/>
    <property type="match status" value="1"/>
</dbReference>
<dbReference type="InterPro" id="IPR013655">
    <property type="entry name" value="PAS_fold_3"/>
</dbReference>
<dbReference type="InterPro" id="IPR029787">
    <property type="entry name" value="Nucleotide_cyclase"/>
</dbReference>
<keyword evidence="4" id="KW-0812">Transmembrane</keyword>
<evidence type="ECO:0000256" key="1">
    <source>
        <dbReference type="ARBA" id="ARBA00004651"/>
    </source>
</evidence>
<dbReference type="SUPFAM" id="SSF55785">
    <property type="entry name" value="PYP-like sensor domain (PAS domain)"/>
    <property type="match status" value="1"/>
</dbReference>
<gene>
    <name evidence="8" type="ORF">FNA67_17515</name>
</gene>
<dbReference type="PROSITE" id="PS50113">
    <property type="entry name" value="PAC"/>
    <property type="match status" value="1"/>
</dbReference>
<dbReference type="Pfam" id="PF00990">
    <property type="entry name" value="GGDEF"/>
    <property type="match status" value="1"/>
</dbReference>